<dbReference type="Proteomes" id="UP001302719">
    <property type="component" value="Chromosome"/>
</dbReference>
<reference evidence="9 10" key="1">
    <citation type="submission" date="2023-01" db="EMBL/GenBank/DDBJ databases">
        <title>Cultivation and genomic characterization of new, ubiquitous marine nitrite-oxidizing bacteria from the Nitrospirales.</title>
        <authorList>
            <person name="Mueller A.J."/>
            <person name="Daebeler A."/>
            <person name="Herbold C.W."/>
            <person name="Kirkegaard R.H."/>
            <person name="Daims H."/>
        </authorList>
    </citation>
    <scope>NUCLEOTIDE SEQUENCE [LARGE SCALE GENOMIC DNA]</scope>
    <source>
        <strain evidence="9 10">VA</strain>
    </source>
</reference>
<feature type="transmembrane region" description="Helical" evidence="6">
    <location>
        <begin position="20"/>
        <end position="37"/>
    </location>
</feature>
<dbReference type="InterPro" id="IPR015414">
    <property type="entry name" value="TMEM64"/>
</dbReference>
<dbReference type="InterPro" id="IPR032816">
    <property type="entry name" value="VTT_dom"/>
</dbReference>
<feature type="transmembrane region" description="Helical" evidence="6">
    <location>
        <begin position="200"/>
        <end position="223"/>
    </location>
</feature>
<evidence type="ECO:0000313" key="10">
    <source>
        <dbReference type="Proteomes" id="UP001302719"/>
    </source>
</evidence>
<dbReference type="GO" id="GO:0005886">
    <property type="term" value="C:plasma membrane"/>
    <property type="evidence" value="ECO:0007669"/>
    <property type="project" value="UniProtKB-SubCell"/>
</dbReference>
<dbReference type="AlphaFoldDB" id="A0AA96JXE1"/>
<evidence type="ECO:0000313" key="9">
    <source>
        <dbReference type="EMBL" id="WNM58921.1"/>
    </source>
</evidence>
<keyword evidence="3 6" id="KW-0812">Transmembrane</keyword>
<evidence type="ECO:0000256" key="2">
    <source>
        <dbReference type="ARBA" id="ARBA00022475"/>
    </source>
</evidence>
<evidence type="ECO:0000256" key="6">
    <source>
        <dbReference type="RuleBase" id="RU366058"/>
    </source>
</evidence>
<keyword evidence="2 6" id="KW-1003">Cell membrane</keyword>
<name>A0AA96JXE1_9BACT</name>
<feature type="region of interest" description="Disordered" evidence="7">
    <location>
        <begin position="238"/>
        <end position="270"/>
    </location>
</feature>
<evidence type="ECO:0000256" key="5">
    <source>
        <dbReference type="ARBA" id="ARBA00023136"/>
    </source>
</evidence>
<dbReference type="Pfam" id="PF09335">
    <property type="entry name" value="VTT_dom"/>
    <property type="match status" value="1"/>
</dbReference>
<keyword evidence="4 6" id="KW-1133">Transmembrane helix</keyword>
<proteinExistence type="inferred from homology"/>
<comment type="similarity">
    <text evidence="6">Belongs to the TVP38/TMEM64 family.</text>
</comment>
<gene>
    <name evidence="9" type="ORF">PP769_03905</name>
</gene>
<dbReference type="KEGG" id="nall:PP769_03905"/>
<keyword evidence="10" id="KW-1185">Reference proteome</keyword>
<evidence type="ECO:0000256" key="7">
    <source>
        <dbReference type="SAM" id="MobiDB-lite"/>
    </source>
</evidence>
<feature type="transmembrane region" description="Helical" evidence="6">
    <location>
        <begin position="99"/>
        <end position="120"/>
    </location>
</feature>
<feature type="transmembrane region" description="Helical" evidence="6">
    <location>
        <begin position="174"/>
        <end position="194"/>
    </location>
</feature>
<evidence type="ECO:0000256" key="4">
    <source>
        <dbReference type="ARBA" id="ARBA00022989"/>
    </source>
</evidence>
<evidence type="ECO:0000259" key="8">
    <source>
        <dbReference type="Pfam" id="PF09335"/>
    </source>
</evidence>
<evidence type="ECO:0000256" key="3">
    <source>
        <dbReference type="ARBA" id="ARBA00022692"/>
    </source>
</evidence>
<dbReference type="PANTHER" id="PTHR12677">
    <property type="entry name" value="GOLGI APPARATUS MEMBRANE PROTEIN TVP38-RELATED"/>
    <property type="match status" value="1"/>
</dbReference>
<protein>
    <recommendedName>
        <fullName evidence="6">TVP38/TMEM64 family membrane protein</fullName>
    </recommendedName>
</protein>
<comment type="subcellular location">
    <subcellularLocation>
        <location evidence="1 6">Cell membrane</location>
        <topology evidence="1 6">Multi-pass membrane protein</topology>
    </subcellularLocation>
</comment>
<accession>A0AA96JXE1</accession>
<dbReference type="EMBL" id="CP116967">
    <property type="protein sequence ID" value="WNM58921.1"/>
    <property type="molecule type" value="Genomic_DNA"/>
</dbReference>
<sequence length="270" mass="29044">MLNPSPFSRFSLGRPTSLFWVKAAALLILPVAAYLLMQQIDIGEVFNPDRITQWLSQAGPWAPFLFMGLMALAVIISPIPSLPLDIAARAAFGPFLGAAYAVLGAELGAIVSFLIGRAVGREVLTRLLRMNIAFCEKCSDHHLAIFVFLSRLLPIFSFDLISYGAGLTNMSLRMFALVTFLGMIPPTLALTYAGSYATGGTWLTVVLGFAMVALLLLIPKLVLRFPDSRWVKLLRGEASGPAPGSTPPQPPTMDIGEEGPSCASCNSPMK</sequence>
<dbReference type="PANTHER" id="PTHR12677:SF59">
    <property type="entry name" value="GOLGI APPARATUS MEMBRANE PROTEIN TVP38-RELATED"/>
    <property type="match status" value="1"/>
</dbReference>
<evidence type="ECO:0000256" key="1">
    <source>
        <dbReference type="ARBA" id="ARBA00004651"/>
    </source>
</evidence>
<organism evidence="9 10">
    <name type="scientific">Candidatus Nitrospira allomarina</name>
    <dbReference type="NCBI Taxonomy" id="3020900"/>
    <lineage>
        <taxon>Bacteria</taxon>
        <taxon>Pseudomonadati</taxon>
        <taxon>Nitrospirota</taxon>
        <taxon>Nitrospiria</taxon>
        <taxon>Nitrospirales</taxon>
        <taxon>Nitrospiraceae</taxon>
        <taxon>Nitrospira</taxon>
    </lineage>
</organism>
<dbReference type="RefSeq" id="WP_312645435.1">
    <property type="nucleotide sequence ID" value="NZ_CP116967.1"/>
</dbReference>
<feature type="transmembrane region" description="Helical" evidence="6">
    <location>
        <begin position="58"/>
        <end position="79"/>
    </location>
</feature>
<feature type="domain" description="VTT" evidence="8">
    <location>
        <begin position="79"/>
        <end position="195"/>
    </location>
</feature>
<keyword evidence="5 6" id="KW-0472">Membrane</keyword>